<dbReference type="Proteomes" id="UP001066276">
    <property type="component" value="Chromosome 10"/>
</dbReference>
<gene>
    <name evidence="2" type="ORF">NDU88_000412</name>
</gene>
<accession>A0AAV7LWE4</accession>
<evidence type="ECO:0000313" key="3">
    <source>
        <dbReference type="Proteomes" id="UP001066276"/>
    </source>
</evidence>
<evidence type="ECO:0000256" key="1">
    <source>
        <dbReference type="SAM" id="SignalP"/>
    </source>
</evidence>
<feature type="chain" id="PRO_5043911024" evidence="1">
    <location>
        <begin position="40"/>
        <end position="156"/>
    </location>
</feature>
<protein>
    <submittedName>
        <fullName evidence="2">Uncharacterized protein</fullName>
    </submittedName>
</protein>
<dbReference type="EMBL" id="JANPWB010000014">
    <property type="protein sequence ID" value="KAJ1095244.1"/>
    <property type="molecule type" value="Genomic_DNA"/>
</dbReference>
<dbReference type="AlphaFoldDB" id="A0AAV7LWE4"/>
<reference evidence="2" key="1">
    <citation type="journal article" date="2022" name="bioRxiv">
        <title>Sequencing and chromosome-scale assembly of the giantPleurodeles waltlgenome.</title>
        <authorList>
            <person name="Brown T."/>
            <person name="Elewa A."/>
            <person name="Iarovenko S."/>
            <person name="Subramanian E."/>
            <person name="Araus A.J."/>
            <person name="Petzold A."/>
            <person name="Susuki M."/>
            <person name="Suzuki K.-i.T."/>
            <person name="Hayashi T."/>
            <person name="Toyoda A."/>
            <person name="Oliveira C."/>
            <person name="Osipova E."/>
            <person name="Leigh N.D."/>
            <person name="Simon A."/>
            <person name="Yun M.H."/>
        </authorList>
    </citation>
    <scope>NUCLEOTIDE SEQUENCE</scope>
    <source>
        <strain evidence="2">20211129_DDA</strain>
        <tissue evidence="2">Liver</tissue>
    </source>
</reference>
<proteinExistence type="predicted"/>
<keyword evidence="3" id="KW-1185">Reference proteome</keyword>
<organism evidence="2 3">
    <name type="scientific">Pleurodeles waltl</name>
    <name type="common">Iberian ribbed newt</name>
    <dbReference type="NCBI Taxonomy" id="8319"/>
    <lineage>
        <taxon>Eukaryota</taxon>
        <taxon>Metazoa</taxon>
        <taxon>Chordata</taxon>
        <taxon>Craniata</taxon>
        <taxon>Vertebrata</taxon>
        <taxon>Euteleostomi</taxon>
        <taxon>Amphibia</taxon>
        <taxon>Batrachia</taxon>
        <taxon>Caudata</taxon>
        <taxon>Salamandroidea</taxon>
        <taxon>Salamandridae</taxon>
        <taxon>Pleurodelinae</taxon>
        <taxon>Pleurodeles</taxon>
    </lineage>
</organism>
<evidence type="ECO:0000313" key="2">
    <source>
        <dbReference type="EMBL" id="KAJ1095244.1"/>
    </source>
</evidence>
<sequence>MPPNKVGLNWRSSVYPAPGAVMHLLVFLLLLITWSSVSPVKSCTVPPPLPLLIPPAPQPRTASVAPGGRERLTPLPFLTDSPELPTSPLGARARCLHSRKHVRVERPIIPPDVTAALRDWLRCFQRSNRRSPSGGTVPARPLTPPTIRAAVGLAVT</sequence>
<keyword evidence="1" id="KW-0732">Signal</keyword>
<comment type="caution">
    <text evidence="2">The sequence shown here is derived from an EMBL/GenBank/DDBJ whole genome shotgun (WGS) entry which is preliminary data.</text>
</comment>
<feature type="signal peptide" evidence="1">
    <location>
        <begin position="1"/>
        <end position="39"/>
    </location>
</feature>
<name>A0AAV7LWE4_PLEWA</name>